<feature type="transmembrane region" description="Helical" evidence="1">
    <location>
        <begin position="168"/>
        <end position="192"/>
    </location>
</feature>
<organism evidence="3 4">
    <name type="scientific">Cronartium quercuum f. sp. fusiforme G11</name>
    <dbReference type="NCBI Taxonomy" id="708437"/>
    <lineage>
        <taxon>Eukaryota</taxon>
        <taxon>Fungi</taxon>
        <taxon>Dikarya</taxon>
        <taxon>Basidiomycota</taxon>
        <taxon>Pucciniomycotina</taxon>
        <taxon>Pucciniomycetes</taxon>
        <taxon>Pucciniales</taxon>
        <taxon>Coleosporiaceae</taxon>
        <taxon>Cronartium</taxon>
    </lineage>
</organism>
<evidence type="ECO:0000313" key="4">
    <source>
        <dbReference type="Proteomes" id="UP000886653"/>
    </source>
</evidence>
<evidence type="ECO:0000259" key="2">
    <source>
        <dbReference type="Pfam" id="PF20152"/>
    </source>
</evidence>
<name>A0A9P6N854_9BASI</name>
<dbReference type="AlphaFoldDB" id="A0A9P6N854"/>
<protein>
    <recommendedName>
        <fullName evidence="2">DUF6534 domain-containing protein</fullName>
    </recommendedName>
</protein>
<keyword evidence="4" id="KW-1185">Reference proteome</keyword>
<keyword evidence="1" id="KW-1133">Transmembrane helix</keyword>
<dbReference type="OrthoDB" id="2535105at2759"/>
<dbReference type="PANTHER" id="PTHR40465">
    <property type="entry name" value="CHROMOSOME 1, WHOLE GENOME SHOTGUN SEQUENCE"/>
    <property type="match status" value="1"/>
</dbReference>
<dbReference type="InterPro" id="IPR045339">
    <property type="entry name" value="DUF6534"/>
</dbReference>
<sequence length="333" mass="38025">MLLHQCYTYFVTFQEDRRIFKYAVLFLLMLNIVHTALCQLTVWHLAVRHLLHESEWRQPRWLFAFYPPLCGIASCLVQIFYAHRIYLFSQRNLVISGLVTFGSLFQFTWSMLAAVRIFTVKEISNFRFWKYGVACWLGTAAATDFLVTSSMLWLLLKARGKIQKTNTIIDQLIALTVGTNILTFTVGLSDLMLFCFDDRTSTHVSTNLCLLKLYSSSLLFWLNARPRLLEKFGGGILIEDCELITNNQNETCEQGEIGSFDEELHNQEPGIRVVTTASLRADQVPLKDIFSGPRTLDSNKTLGNLSKGWRADDQNGFTIQIIGGRNLLLKKGT</sequence>
<feature type="domain" description="DUF6534" evidence="2">
    <location>
        <begin position="140"/>
        <end position="226"/>
    </location>
</feature>
<keyword evidence="1" id="KW-0812">Transmembrane</keyword>
<dbReference type="Pfam" id="PF20152">
    <property type="entry name" value="DUF6534"/>
    <property type="match status" value="1"/>
</dbReference>
<keyword evidence="1" id="KW-0472">Membrane</keyword>
<accession>A0A9P6N854</accession>
<reference evidence="3" key="1">
    <citation type="submission" date="2013-11" db="EMBL/GenBank/DDBJ databases">
        <title>Genome sequence of the fusiform rust pathogen reveals effectors for host alternation and coevolution with pine.</title>
        <authorList>
            <consortium name="DOE Joint Genome Institute"/>
            <person name="Smith K."/>
            <person name="Pendleton A."/>
            <person name="Kubisiak T."/>
            <person name="Anderson C."/>
            <person name="Salamov A."/>
            <person name="Aerts A."/>
            <person name="Riley R."/>
            <person name="Clum A."/>
            <person name="Lindquist E."/>
            <person name="Ence D."/>
            <person name="Campbell M."/>
            <person name="Kronenberg Z."/>
            <person name="Feau N."/>
            <person name="Dhillon B."/>
            <person name="Hamelin R."/>
            <person name="Burleigh J."/>
            <person name="Smith J."/>
            <person name="Yandell M."/>
            <person name="Nelson C."/>
            <person name="Grigoriev I."/>
            <person name="Davis J."/>
        </authorList>
    </citation>
    <scope>NUCLEOTIDE SEQUENCE</scope>
    <source>
        <strain evidence="3">G11</strain>
    </source>
</reference>
<feature type="transmembrane region" description="Helical" evidence="1">
    <location>
        <begin position="93"/>
        <end position="119"/>
    </location>
</feature>
<evidence type="ECO:0000313" key="3">
    <source>
        <dbReference type="EMBL" id="KAG0141103.1"/>
    </source>
</evidence>
<dbReference type="PANTHER" id="PTHR40465:SF1">
    <property type="entry name" value="DUF6534 DOMAIN-CONTAINING PROTEIN"/>
    <property type="match status" value="1"/>
</dbReference>
<gene>
    <name evidence="3" type="ORF">CROQUDRAFT_308196</name>
</gene>
<feature type="transmembrane region" description="Helical" evidence="1">
    <location>
        <begin position="63"/>
        <end position="81"/>
    </location>
</feature>
<feature type="transmembrane region" description="Helical" evidence="1">
    <location>
        <begin position="22"/>
        <end position="43"/>
    </location>
</feature>
<proteinExistence type="predicted"/>
<dbReference type="EMBL" id="MU167402">
    <property type="protein sequence ID" value="KAG0141103.1"/>
    <property type="molecule type" value="Genomic_DNA"/>
</dbReference>
<evidence type="ECO:0000256" key="1">
    <source>
        <dbReference type="SAM" id="Phobius"/>
    </source>
</evidence>
<comment type="caution">
    <text evidence="3">The sequence shown here is derived from an EMBL/GenBank/DDBJ whole genome shotgun (WGS) entry which is preliminary data.</text>
</comment>
<dbReference type="Proteomes" id="UP000886653">
    <property type="component" value="Unassembled WGS sequence"/>
</dbReference>
<feature type="transmembrane region" description="Helical" evidence="1">
    <location>
        <begin position="131"/>
        <end position="156"/>
    </location>
</feature>